<dbReference type="InterPro" id="IPR050287">
    <property type="entry name" value="MTA/SAH_deaminase"/>
</dbReference>
<protein>
    <submittedName>
        <fullName evidence="3">Amidohydrolase</fullName>
    </submittedName>
</protein>
<proteinExistence type="predicted"/>
<dbReference type="AlphaFoldDB" id="A0A6G8KVH1"/>
<gene>
    <name evidence="3" type="ORF">EW640_05690</name>
</gene>
<dbReference type="PANTHER" id="PTHR43794">
    <property type="entry name" value="AMINOHYDROLASE SSNA-RELATED"/>
    <property type="match status" value="1"/>
</dbReference>
<dbReference type="Proteomes" id="UP000501518">
    <property type="component" value="Chromosome"/>
</dbReference>
<dbReference type="SUPFAM" id="SSF51338">
    <property type="entry name" value="Composite domain of metallo-dependent hydrolases"/>
    <property type="match status" value="1"/>
</dbReference>
<dbReference type="InterPro" id="IPR011059">
    <property type="entry name" value="Metal-dep_hydrolase_composite"/>
</dbReference>
<evidence type="ECO:0000313" key="4">
    <source>
        <dbReference type="Proteomes" id="UP000501518"/>
    </source>
</evidence>
<dbReference type="GO" id="GO:0016810">
    <property type="term" value="F:hydrolase activity, acting on carbon-nitrogen (but not peptide) bonds"/>
    <property type="evidence" value="ECO:0007669"/>
    <property type="project" value="InterPro"/>
</dbReference>
<dbReference type="Pfam" id="PF01979">
    <property type="entry name" value="Amidohydro_1"/>
    <property type="match status" value="1"/>
</dbReference>
<sequence>MDKLTEYTAPWIIAFQGGEHRVLKNGAVVVEGNRIVHVGEKGKFSDAEVVETNSIIAPGFISMHSHMQESPVDKGIAEDMDKRQFWNTNLIEVLPPRSKALTEKNAHTCARVSLAEHLRTGCTTVMQMGIESDYIANLARDVGVRAYISEAYRSGEWLTTDGRNVTYKWSDDDGAAAFERAQEFALNHRNSDGSDLVTGFLNPSQVDTCSEDLLKETKAFADENGLLMQIHAAQSYSEFHEMTRRHAKTPIEWLYDIGFVGDNVIIGHGLFLAGTSLTNFHGDDLALLAETDTSVVYNPWVFARNGIVMESFERYTERGVRVCLGTDTTTQSMMHSARYAALITKIVDRRADVGSAASVFNASTVVAADVLGRSDLGRVEKGAKADLVFWKTDSLYMTPLRDPIRSIIYYSEVSDVDRVMVDGKFVLQDGRVDGLNEKQDLTDLQALSEGVWESWHKYDWADRSIDTHVPLSFPEFVVE</sequence>
<dbReference type="InterPro" id="IPR006680">
    <property type="entry name" value="Amidohydro-rel"/>
</dbReference>
<dbReference type="InterPro" id="IPR032466">
    <property type="entry name" value="Metal_Hydrolase"/>
</dbReference>
<dbReference type="EMBL" id="CP035810">
    <property type="protein sequence ID" value="QIN28824.1"/>
    <property type="molecule type" value="Genomic_DNA"/>
</dbReference>
<dbReference type="Gene3D" id="3.20.20.140">
    <property type="entry name" value="Metal-dependent hydrolases"/>
    <property type="match status" value="1"/>
</dbReference>
<dbReference type="Gene3D" id="2.30.40.10">
    <property type="entry name" value="Urease, subunit C, domain 1"/>
    <property type="match status" value="1"/>
</dbReference>
<organism evidence="3 4">
    <name type="scientific">Brevibacterium luteolum</name>
    <dbReference type="NCBI Taxonomy" id="199591"/>
    <lineage>
        <taxon>Bacteria</taxon>
        <taxon>Bacillati</taxon>
        <taxon>Actinomycetota</taxon>
        <taxon>Actinomycetes</taxon>
        <taxon>Micrococcales</taxon>
        <taxon>Brevibacteriaceae</taxon>
        <taxon>Brevibacterium</taxon>
    </lineage>
</organism>
<dbReference type="KEGG" id="blut:EW640_05690"/>
<dbReference type="PANTHER" id="PTHR43794:SF11">
    <property type="entry name" value="AMIDOHYDROLASE-RELATED DOMAIN-CONTAINING PROTEIN"/>
    <property type="match status" value="1"/>
</dbReference>
<accession>A0A6G8KVH1</accession>
<evidence type="ECO:0000313" key="3">
    <source>
        <dbReference type="EMBL" id="QIN28824.1"/>
    </source>
</evidence>
<dbReference type="SUPFAM" id="SSF51556">
    <property type="entry name" value="Metallo-dependent hydrolases"/>
    <property type="match status" value="1"/>
</dbReference>
<evidence type="ECO:0000256" key="1">
    <source>
        <dbReference type="ARBA" id="ARBA00022801"/>
    </source>
</evidence>
<evidence type="ECO:0000259" key="2">
    <source>
        <dbReference type="Pfam" id="PF01979"/>
    </source>
</evidence>
<dbReference type="RefSeq" id="WP_165883282.1">
    <property type="nucleotide sequence ID" value="NZ_CP035810.1"/>
</dbReference>
<feature type="domain" description="Amidohydrolase-related" evidence="2">
    <location>
        <begin position="55"/>
        <end position="426"/>
    </location>
</feature>
<reference evidence="3 4" key="1">
    <citation type="submission" date="2019-02" db="EMBL/GenBank/DDBJ databases">
        <title>Complete Genome Sequence and Methylome Analysis of Brevibacterium luteolum NEB1784.</title>
        <authorList>
            <person name="Fomenkov A."/>
            <person name="Roberts R.J."/>
        </authorList>
    </citation>
    <scope>NUCLEOTIDE SEQUENCE [LARGE SCALE GENOMIC DNA]</scope>
    <source>
        <strain evidence="3 4">NEB1784</strain>
    </source>
</reference>
<keyword evidence="1 3" id="KW-0378">Hydrolase</keyword>
<name>A0A6G8KVH1_9MICO</name>